<evidence type="ECO:0000313" key="3">
    <source>
        <dbReference type="Proteomes" id="UP000297245"/>
    </source>
</evidence>
<organism evidence="2 3">
    <name type="scientific">Dendrothele bispora (strain CBS 962.96)</name>
    <dbReference type="NCBI Taxonomy" id="1314807"/>
    <lineage>
        <taxon>Eukaryota</taxon>
        <taxon>Fungi</taxon>
        <taxon>Dikarya</taxon>
        <taxon>Basidiomycota</taxon>
        <taxon>Agaricomycotina</taxon>
        <taxon>Agaricomycetes</taxon>
        <taxon>Agaricomycetidae</taxon>
        <taxon>Agaricales</taxon>
        <taxon>Agaricales incertae sedis</taxon>
        <taxon>Dendrothele</taxon>
    </lineage>
</organism>
<proteinExistence type="predicted"/>
<dbReference type="AlphaFoldDB" id="A0A4S8M683"/>
<feature type="region of interest" description="Disordered" evidence="1">
    <location>
        <begin position="39"/>
        <end position="59"/>
    </location>
</feature>
<evidence type="ECO:0000256" key="1">
    <source>
        <dbReference type="SAM" id="MobiDB-lite"/>
    </source>
</evidence>
<keyword evidence="3" id="KW-1185">Reference proteome</keyword>
<gene>
    <name evidence="2" type="ORF">K435DRAFT_777843</name>
</gene>
<reference evidence="2 3" key="1">
    <citation type="journal article" date="2019" name="Nat. Ecol. Evol.">
        <title>Megaphylogeny resolves global patterns of mushroom evolution.</title>
        <authorList>
            <person name="Varga T."/>
            <person name="Krizsan K."/>
            <person name="Foldi C."/>
            <person name="Dima B."/>
            <person name="Sanchez-Garcia M."/>
            <person name="Sanchez-Ramirez S."/>
            <person name="Szollosi G.J."/>
            <person name="Szarkandi J.G."/>
            <person name="Papp V."/>
            <person name="Albert L."/>
            <person name="Andreopoulos W."/>
            <person name="Angelini C."/>
            <person name="Antonin V."/>
            <person name="Barry K.W."/>
            <person name="Bougher N.L."/>
            <person name="Buchanan P."/>
            <person name="Buyck B."/>
            <person name="Bense V."/>
            <person name="Catcheside P."/>
            <person name="Chovatia M."/>
            <person name="Cooper J."/>
            <person name="Damon W."/>
            <person name="Desjardin D."/>
            <person name="Finy P."/>
            <person name="Geml J."/>
            <person name="Haridas S."/>
            <person name="Hughes K."/>
            <person name="Justo A."/>
            <person name="Karasinski D."/>
            <person name="Kautmanova I."/>
            <person name="Kiss B."/>
            <person name="Kocsube S."/>
            <person name="Kotiranta H."/>
            <person name="LaButti K.M."/>
            <person name="Lechner B.E."/>
            <person name="Liimatainen K."/>
            <person name="Lipzen A."/>
            <person name="Lukacs Z."/>
            <person name="Mihaltcheva S."/>
            <person name="Morgado L.N."/>
            <person name="Niskanen T."/>
            <person name="Noordeloos M.E."/>
            <person name="Ohm R.A."/>
            <person name="Ortiz-Santana B."/>
            <person name="Ovrebo C."/>
            <person name="Racz N."/>
            <person name="Riley R."/>
            <person name="Savchenko A."/>
            <person name="Shiryaev A."/>
            <person name="Soop K."/>
            <person name="Spirin V."/>
            <person name="Szebenyi C."/>
            <person name="Tomsovsky M."/>
            <person name="Tulloss R.E."/>
            <person name="Uehling J."/>
            <person name="Grigoriev I.V."/>
            <person name="Vagvolgyi C."/>
            <person name="Papp T."/>
            <person name="Martin F.M."/>
            <person name="Miettinen O."/>
            <person name="Hibbett D.S."/>
            <person name="Nagy L.G."/>
        </authorList>
    </citation>
    <scope>NUCLEOTIDE SEQUENCE [LARGE SCALE GENOMIC DNA]</scope>
    <source>
        <strain evidence="2 3">CBS 962.96</strain>
    </source>
</reference>
<dbReference type="EMBL" id="ML179149">
    <property type="protein sequence ID" value="THU97774.1"/>
    <property type="molecule type" value="Genomic_DNA"/>
</dbReference>
<sequence>MCSLHGVPTVWWISHGQVSINAVYVARIPAASYWVPDAGYSSSSSLSLVRSHQTNEQTR</sequence>
<feature type="compositionally biased region" description="Polar residues" evidence="1">
    <location>
        <begin position="50"/>
        <end position="59"/>
    </location>
</feature>
<name>A0A4S8M683_DENBC</name>
<dbReference type="Proteomes" id="UP000297245">
    <property type="component" value="Unassembled WGS sequence"/>
</dbReference>
<protein>
    <submittedName>
        <fullName evidence="2">Uncharacterized protein</fullName>
    </submittedName>
</protein>
<evidence type="ECO:0000313" key="2">
    <source>
        <dbReference type="EMBL" id="THU97774.1"/>
    </source>
</evidence>
<accession>A0A4S8M683</accession>